<evidence type="ECO:0008006" key="4">
    <source>
        <dbReference type="Google" id="ProtNLM"/>
    </source>
</evidence>
<keyword evidence="3" id="KW-1185">Reference proteome</keyword>
<feature type="region of interest" description="Disordered" evidence="1">
    <location>
        <begin position="953"/>
        <end position="978"/>
    </location>
</feature>
<accession>A0A8H6ZE93</accession>
<feature type="region of interest" description="Disordered" evidence="1">
    <location>
        <begin position="382"/>
        <end position="489"/>
    </location>
</feature>
<dbReference type="SUPFAM" id="SSF51197">
    <property type="entry name" value="Clavaminate synthase-like"/>
    <property type="match status" value="1"/>
</dbReference>
<dbReference type="Proteomes" id="UP000623467">
    <property type="component" value="Unassembled WGS sequence"/>
</dbReference>
<evidence type="ECO:0000313" key="3">
    <source>
        <dbReference type="Proteomes" id="UP000623467"/>
    </source>
</evidence>
<feature type="compositionally biased region" description="Acidic residues" evidence="1">
    <location>
        <begin position="478"/>
        <end position="487"/>
    </location>
</feature>
<sequence length="1185" mass="132267">MRHYSLVRALGYMNLLGRGRLIAMRQARCLQHIFRSRPTVFRNFLKAVSACNMWLSRQADPNNINDAANRKGVTQWLWGQDLLSPLNNDVRIIIGQVLPPLIVMDTLLHISDPRPVPVVPRAASRPSLNLSRLLMTRSDWTAILRDSHACYTVNVKKLAETAATRGVSKKADLLSFWRDLRVVNPLLSVVRNLTHVSLVLSLYLLGDVALSKAGRAEYLLQSARSIGVPLSSAEAQAAVTDTDLGLMTAPLLVALAQSPLLLLGPISYASTPYKSRIALLETWRGLGNIHRVDLYDPLGRIEVTLFQLIFRLALREITELQVLHFFYTDVFVKQILGMLDQGISLQPPGYGLHYAGDILDTAPDLIEIEPIDNDVGVHIASLVDEKNTEEPPKKKRKVDTKPRAVDNGNSAGPSRSLRSRSGQTAQSASGTTLSQSGVTHPARPAATPARSRAVGASTTSARSKSRSSMKPKTPARVEDEDDDDEEVQAPLSYRNLRSLAVIDDWKPPLLREVDSILQAAQDSNRVLDPTLLYDLASDDFTVEIDYWAFSPASDNPSDPLVAECRKFQYRPFHETRSEAAFLRKMLQSRRLKTCKESSRDLPLHVHPDAQKFRHSGPAVSDDGQPLLPDIFPSDNDSIVYVVHEDTWQSLTARQRQEVLRSRAVLVVHRGPYRHDGQILKFDEDGMSVFSHPDRLAFLQDLGARRDKKDLVLQVGRPRDLLACRKARLERESAADAATGNTDDPPQDQRLNLLGNTLQSTSLSLPSGWTDLATHEYACTWLEHLSQVPPFVFPWSEVTWNIAANARAVSWLHGDVLFTIVDMPVGEKLWFLASRRNDLELNDHRGIMRSRHAFNSFNGWTDMSDVWNFEQLHLSPYTTLYMPATFLHAVVSLTDCIGVGRHGVPISNLSHCVYITLHNTVVSKSTTNADHEPARRFLVRIFIFIVLALKDPRNGAGGRGRSEGDGISPQPSSRTKAHLPDLSTNDGVLDLLALRSFIVLIVALNSSTYQYTVDRDKDPQNLLPLETEAARELSLAWKLAYDLTDYVSYTFDFKKVVAAGHSTSDVRSPTSFAEAADLSLVTMAVSMYKYISDTDKKSLAKGFNTDSFKKQAMRMLMLFELHQTLTPAERDVQLFANPDGTYKASDVSPSAEFSRYIADRTRSFSMLQPWDSASLPFSLVYKSDLV</sequence>
<feature type="compositionally biased region" description="Polar residues" evidence="1">
    <location>
        <begin position="419"/>
        <end position="438"/>
    </location>
</feature>
<evidence type="ECO:0000313" key="2">
    <source>
        <dbReference type="EMBL" id="KAF7374676.1"/>
    </source>
</evidence>
<reference evidence="2" key="1">
    <citation type="submission" date="2020-05" db="EMBL/GenBank/DDBJ databases">
        <title>Mycena genomes resolve the evolution of fungal bioluminescence.</title>
        <authorList>
            <person name="Tsai I.J."/>
        </authorList>
    </citation>
    <scope>NUCLEOTIDE SEQUENCE</scope>
    <source>
        <strain evidence="2">160909Yilan</strain>
    </source>
</reference>
<dbReference type="Gene3D" id="2.60.120.650">
    <property type="entry name" value="Cupin"/>
    <property type="match status" value="1"/>
</dbReference>
<protein>
    <recommendedName>
        <fullName evidence="4">JmjC domain-containing protein</fullName>
    </recommendedName>
</protein>
<evidence type="ECO:0000256" key="1">
    <source>
        <dbReference type="SAM" id="MobiDB-lite"/>
    </source>
</evidence>
<gene>
    <name evidence="2" type="ORF">MSAN_00352600</name>
</gene>
<dbReference type="EMBL" id="JACAZH010000002">
    <property type="protein sequence ID" value="KAF7374676.1"/>
    <property type="molecule type" value="Genomic_DNA"/>
</dbReference>
<feature type="compositionally biased region" description="Basic and acidic residues" evidence="1">
    <location>
        <begin position="383"/>
        <end position="392"/>
    </location>
</feature>
<name>A0A8H6ZE93_9AGAR</name>
<organism evidence="2 3">
    <name type="scientific">Mycena sanguinolenta</name>
    <dbReference type="NCBI Taxonomy" id="230812"/>
    <lineage>
        <taxon>Eukaryota</taxon>
        <taxon>Fungi</taxon>
        <taxon>Dikarya</taxon>
        <taxon>Basidiomycota</taxon>
        <taxon>Agaricomycotina</taxon>
        <taxon>Agaricomycetes</taxon>
        <taxon>Agaricomycetidae</taxon>
        <taxon>Agaricales</taxon>
        <taxon>Marasmiineae</taxon>
        <taxon>Mycenaceae</taxon>
        <taxon>Mycena</taxon>
    </lineage>
</organism>
<feature type="compositionally biased region" description="Low complexity" evidence="1">
    <location>
        <begin position="441"/>
        <end position="462"/>
    </location>
</feature>
<dbReference type="OrthoDB" id="3270451at2759"/>
<proteinExistence type="predicted"/>
<comment type="caution">
    <text evidence="2">The sequence shown here is derived from an EMBL/GenBank/DDBJ whole genome shotgun (WGS) entry which is preliminary data.</text>
</comment>
<dbReference type="AlphaFoldDB" id="A0A8H6ZE93"/>